<feature type="region of interest" description="Disordered" evidence="14">
    <location>
        <begin position="522"/>
        <end position="542"/>
    </location>
</feature>
<accession>A0A9N7N480</accession>
<organism evidence="16 17">
    <name type="scientific">Striga hermonthica</name>
    <name type="common">Purple witchweed</name>
    <name type="synonym">Buchnera hermonthica</name>
    <dbReference type="NCBI Taxonomy" id="68872"/>
    <lineage>
        <taxon>Eukaryota</taxon>
        <taxon>Viridiplantae</taxon>
        <taxon>Streptophyta</taxon>
        <taxon>Embryophyta</taxon>
        <taxon>Tracheophyta</taxon>
        <taxon>Spermatophyta</taxon>
        <taxon>Magnoliopsida</taxon>
        <taxon>eudicotyledons</taxon>
        <taxon>Gunneridae</taxon>
        <taxon>Pentapetalae</taxon>
        <taxon>asterids</taxon>
        <taxon>lamiids</taxon>
        <taxon>Lamiales</taxon>
        <taxon>Orobanchaceae</taxon>
        <taxon>Buchnereae</taxon>
        <taxon>Striga</taxon>
    </lineage>
</organism>
<dbReference type="PANTHER" id="PTHR23336:SF44">
    <property type="entry name" value="PROTEIN MICRORCHIDIA 6"/>
    <property type="match status" value="1"/>
</dbReference>
<comment type="subcellular location">
    <subcellularLocation>
        <location evidence="1">Nucleus</location>
    </subcellularLocation>
</comment>
<dbReference type="SUPFAM" id="SSF55874">
    <property type="entry name" value="ATPase domain of HSP90 chaperone/DNA topoisomerase II/histidine kinase"/>
    <property type="match status" value="1"/>
</dbReference>
<dbReference type="EMBL" id="CACSLK010027624">
    <property type="protein sequence ID" value="CAA0826672.1"/>
    <property type="molecule type" value="Genomic_DNA"/>
</dbReference>
<evidence type="ECO:0000256" key="12">
    <source>
        <dbReference type="ARBA" id="ARBA00023204"/>
    </source>
</evidence>
<dbReference type="GO" id="GO:0031349">
    <property type="term" value="P:positive regulation of defense response"/>
    <property type="evidence" value="ECO:0007669"/>
    <property type="project" value="UniProtKB-ARBA"/>
</dbReference>
<feature type="region of interest" description="Disordered" evidence="14">
    <location>
        <begin position="48"/>
        <end position="67"/>
    </location>
</feature>
<evidence type="ECO:0000256" key="14">
    <source>
        <dbReference type="SAM" id="MobiDB-lite"/>
    </source>
</evidence>
<keyword evidence="6" id="KW-0227">DNA damage</keyword>
<dbReference type="InterPro" id="IPR041006">
    <property type="entry name" value="Morc_S5"/>
</dbReference>
<sequence length="705" mass="78988">MMSSANLSSNHNIGDLGVKALMMEQDLVRRTLDHGKYPTFGLATREEPNALTARHETEKSIRRDTLRTPNSGAVASILAQDKSPICDSRPCSISSICPAPICRQFWKAGNYDDNHNSKATCQNGTGHLRVHPKFLHSNATSHKWVFGAMAEMIDNSVDEVRNGATSVIVDKISNPKDGTPALLIQDDGGGMDPETMRRCLSFGFSDKQSQNAIGKYGNGFKTSSMRLGADVVVFSRCKRDRRLTQSVGLLSYTFLMRTRQDKIVVPMVDYLFDTDSGTWKALHDDQRLKQNLSILLQWSPVATEAELLKLCDDIGPNGTKIIVYNLWHDDEGKVELDFDSDPEDISISGKYKNTGKSEQHLANRLHRSLRAYLSILYLRIPENFRILLRGRDVEYHNIAGDLKFPEFILYRPHNVEGSVITTIGFLKEAPAVNVHGFNVYHKNRLILPFWHVVSYSHSRGKGVVGVLEANFIEPTHNKQDFEKTPVYQKLEARLKAMTLEYWDYHCGLVGYYQAHKSRGLKLPQDTSNSGPGQGIYQPVVLGQDSGASGRKASFVAAKNSPHEVVSGSSHHMAPNSERHSSPIAQDNTQVETFKRKHRGHDDAADLVSVERRGLEYSGGDKQLPVDPEKQSENQEGASMIRENKRLRSLCQEYESTDKELDFKITSLENEVREAERECTRISPHIKVAITRAIGPGRSSGLKTWT</sequence>
<evidence type="ECO:0000256" key="1">
    <source>
        <dbReference type="ARBA" id="ARBA00004123"/>
    </source>
</evidence>
<evidence type="ECO:0000256" key="5">
    <source>
        <dbReference type="ARBA" id="ARBA00022759"/>
    </source>
</evidence>
<dbReference type="Pfam" id="PF13589">
    <property type="entry name" value="HATPase_c_3"/>
    <property type="match status" value="1"/>
</dbReference>
<dbReference type="GO" id="GO:0006325">
    <property type="term" value="P:chromatin organization"/>
    <property type="evidence" value="ECO:0007669"/>
    <property type="project" value="UniProtKB-KW"/>
</dbReference>
<evidence type="ECO:0000256" key="13">
    <source>
        <dbReference type="ARBA" id="ARBA00023242"/>
    </source>
</evidence>
<dbReference type="GO" id="GO:0016301">
    <property type="term" value="F:kinase activity"/>
    <property type="evidence" value="ECO:0007669"/>
    <property type="project" value="UniProtKB-KW"/>
</dbReference>
<feature type="region of interest" description="Disordered" evidence="14">
    <location>
        <begin position="559"/>
        <end position="582"/>
    </location>
</feature>
<dbReference type="GO" id="GO:0004519">
    <property type="term" value="F:endonuclease activity"/>
    <property type="evidence" value="ECO:0007669"/>
    <property type="project" value="UniProtKB-KW"/>
</dbReference>
<evidence type="ECO:0000256" key="9">
    <source>
        <dbReference type="ARBA" id="ARBA00022853"/>
    </source>
</evidence>
<dbReference type="AlphaFoldDB" id="A0A9N7N480"/>
<dbReference type="InterPro" id="IPR036890">
    <property type="entry name" value="HATPase_C_sf"/>
</dbReference>
<evidence type="ECO:0000256" key="8">
    <source>
        <dbReference type="ARBA" id="ARBA00022840"/>
    </source>
</evidence>
<keyword evidence="11" id="KW-0943">RNA-mediated gene silencing</keyword>
<dbReference type="GO" id="GO:0016887">
    <property type="term" value="F:ATP hydrolysis activity"/>
    <property type="evidence" value="ECO:0007669"/>
    <property type="project" value="InterPro"/>
</dbReference>
<evidence type="ECO:0000256" key="2">
    <source>
        <dbReference type="ARBA" id="ARBA00007845"/>
    </source>
</evidence>
<name>A0A9N7N480_STRHE</name>
<keyword evidence="9" id="KW-0156">Chromatin regulator</keyword>
<keyword evidence="10" id="KW-0175">Coiled coil</keyword>
<comment type="similarity">
    <text evidence="2">Belongs to the MORC ATPase protein family.</text>
</comment>
<evidence type="ECO:0000256" key="10">
    <source>
        <dbReference type="ARBA" id="ARBA00023054"/>
    </source>
</evidence>
<proteinExistence type="inferred from homology"/>
<evidence type="ECO:0000259" key="15">
    <source>
        <dbReference type="Pfam" id="PF17942"/>
    </source>
</evidence>
<keyword evidence="3" id="KW-0540">Nuclease</keyword>
<keyword evidence="16" id="KW-0418">Kinase</keyword>
<dbReference type="InterPro" id="IPR045261">
    <property type="entry name" value="MORC_ATPase"/>
</dbReference>
<reference evidence="16" key="1">
    <citation type="submission" date="2019-12" db="EMBL/GenBank/DDBJ databases">
        <authorList>
            <person name="Scholes J."/>
        </authorList>
    </citation>
    <scope>NUCLEOTIDE SEQUENCE</scope>
</reference>
<dbReference type="FunFam" id="3.30.565.10:FF:000075">
    <property type="entry name" value="MORC family CW-type zinc finger protein 4"/>
    <property type="match status" value="1"/>
</dbReference>
<dbReference type="GO" id="GO:0006281">
    <property type="term" value="P:DNA repair"/>
    <property type="evidence" value="ECO:0007669"/>
    <property type="project" value="UniProtKB-KW"/>
</dbReference>
<feature type="compositionally biased region" description="Basic and acidic residues" evidence="14">
    <location>
        <begin position="48"/>
        <end position="66"/>
    </location>
</feature>
<keyword evidence="7" id="KW-0378">Hydrolase</keyword>
<dbReference type="Pfam" id="PF17942">
    <property type="entry name" value="Morc6_S5"/>
    <property type="match status" value="1"/>
</dbReference>
<evidence type="ECO:0000256" key="3">
    <source>
        <dbReference type="ARBA" id="ARBA00022722"/>
    </source>
</evidence>
<dbReference type="GO" id="GO:0031047">
    <property type="term" value="P:regulatory ncRNA-mediated gene silencing"/>
    <property type="evidence" value="ECO:0007669"/>
    <property type="project" value="UniProtKB-KW"/>
</dbReference>
<evidence type="ECO:0000256" key="11">
    <source>
        <dbReference type="ARBA" id="ARBA00023158"/>
    </source>
</evidence>
<evidence type="ECO:0000256" key="4">
    <source>
        <dbReference type="ARBA" id="ARBA00022741"/>
    </source>
</evidence>
<dbReference type="GO" id="GO:0005634">
    <property type="term" value="C:nucleus"/>
    <property type="evidence" value="ECO:0007669"/>
    <property type="project" value="UniProtKB-SubCell"/>
</dbReference>
<comment type="caution">
    <text evidence="16">The sequence shown here is derived from an EMBL/GenBank/DDBJ whole genome shotgun (WGS) entry which is preliminary data.</text>
</comment>
<dbReference type="PANTHER" id="PTHR23336">
    <property type="entry name" value="ZINC FINGER CW-TYPE COILED-COIL DOMAIN PROTEIN 3"/>
    <property type="match status" value="1"/>
</dbReference>
<evidence type="ECO:0000313" key="16">
    <source>
        <dbReference type="EMBL" id="CAA0826672.1"/>
    </source>
</evidence>
<gene>
    <name evidence="16" type="ORF">SHERM_01870</name>
</gene>
<keyword evidence="17" id="KW-1185">Reference proteome</keyword>
<dbReference type="Proteomes" id="UP001153555">
    <property type="component" value="Unassembled WGS sequence"/>
</dbReference>
<keyword evidence="12" id="KW-0234">DNA repair</keyword>
<evidence type="ECO:0000256" key="7">
    <source>
        <dbReference type="ARBA" id="ARBA00022801"/>
    </source>
</evidence>
<keyword evidence="13" id="KW-0539">Nucleus</keyword>
<keyword evidence="8" id="KW-0067">ATP-binding</keyword>
<dbReference type="Gene3D" id="3.30.565.10">
    <property type="entry name" value="Histidine kinase-like ATPase, C-terminal domain"/>
    <property type="match status" value="1"/>
</dbReference>
<protein>
    <submittedName>
        <fullName evidence="16">Histidine kinase-- DNA gyrase B-- and HSP90-like ATPase family protein</fullName>
    </submittedName>
</protein>
<feature type="region of interest" description="Disordered" evidence="14">
    <location>
        <begin position="615"/>
        <end position="638"/>
    </location>
</feature>
<keyword evidence="4" id="KW-0547">Nucleotide-binding</keyword>
<keyword evidence="5" id="KW-0255">Endonuclease</keyword>
<dbReference type="GO" id="GO:0005524">
    <property type="term" value="F:ATP binding"/>
    <property type="evidence" value="ECO:0007669"/>
    <property type="project" value="UniProtKB-KW"/>
</dbReference>
<evidence type="ECO:0000256" key="6">
    <source>
        <dbReference type="ARBA" id="ARBA00022763"/>
    </source>
</evidence>
<evidence type="ECO:0000313" key="17">
    <source>
        <dbReference type="Proteomes" id="UP001153555"/>
    </source>
</evidence>
<keyword evidence="16" id="KW-0808">Transferase</keyword>
<dbReference type="OrthoDB" id="757982at2759"/>
<feature type="domain" description="Morc S5" evidence="15">
    <location>
        <begin position="368"/>
        <end position="502"/>
    </location>
</feature>